<accession>A0AA40HDU0</accession>
<evidence type="ECO:0000313" key="1">
    <source>
        <dbReference type="EMBL" id="KAK1329441.1"/>
    </source>
</evidence>
<evidence type="ECO:0000313" key="2">
    <source>
        <dbReference type="Proteomes" id="UP001177744"/>
    </source>
</evidence>
<keyword evidence="2" id="KW-1185">Reference proteome</keyword>
<name>A0AA40HDU0_CNENI</name>
<dbReference type="Proteomes" id="UP001177744">
    <property type="component" value="Unassembled WGS sequence"/>
</dbReference>
<organism evidence="1 2">
    <name type="scientific">Cnephaeus nilssonii</name>
    <name type="common">Northern bat</name>
    <name type="synonym">Eptesicus nilssonii</name>
    <dbReference type="NCBI Taxonomy" id="3371016"/>
    <lineage>
        <taxon>Eukaryota</taxon>
        <taxon>Metazoa</taxon>
        <taxon>Chordata</taxon>
        <taxon>Craniata</taxon>
        <taxon>Vertebrata</taxon>
        <taxon>Euteleostomi</taxon>
        <taxon>Mammalia</taxon>
        <taxon>Eutheria</taxon>
        <taxon>Laurasiatheria</taxon>
        <taxon>Chiroptera</taxon>
        <taxon>Yangochiroptera</taxon>
        <taxon>Vespertilionidae</taxon>
        <taxon>Cnephaeus</taxon>
    </lineage>
</organism>
<protein>
    <submittedName>
        <fullName evidence="1">Uncharacterized protein</fullName>
    </submittedName>
</protein>
<reference evidence="1" key="1">
    <citation type="submission" date="2023-06" db="EMBL/GenBank/DDBJ databases">
        <title>Reference genome for the Northern bat (Eptesicus nilssonii), a most northern bat species.</title>
        <authorList>
            <person name="Laine V.N."/>
            <person name="Pulliainen A.T."/>
            <person name="Lilley T.M."/>
        </authorList>
    </citation>
    <scope>NUCLEOTIDE SEQUENCE</scope>
    <source>
        <strain evidence="1">BLF_Eptnil</strain>
        <tissue evidence="1">Kidney</tissue>
    </source>
</reference>
<sequence>MSLKVKMIIASQRVACIYRFLFCNPYPLLNLRWPVFSPHILSCSVKVIMTPMGSHRIHVCVWGGKCPALRLDLGNFSGLGVLYVQNKDY</sequence>
<gene>
    <name evidence="1" type="ORF">QTO34_011627</name>
</gene>
<proteinExistence type="predicted"/>
<dbReference type="EMBL" id="JAULJE010000022">
    <property type="protein sequence ID" value="KAK1329441.1"/>
    <property type="molecule type" value="Genomic_DNA"/>
</dbReference>
<comment type="caution">
    <text evidence="1">The sequence shown here is derived from an EMBL/GenBank/DDBJ whole genome shotgun (WGS) entry which is preliminary data.</text>
</comment>
<dbReference type="AlphaFoldDB" id="A0AA40HDU0"/>